<dbReference type="GO" id="GO:0009279">
    <property type="term" value="C:cell outer membrane"/>
    <property type="evidence" value="ECO:0007669"/>
    <property type="project" value="UniProtKB-SubCell"/>
</dbReference>
<evidence type="ECO:0000256" key="1">
    <source>
        <dbReference type="ARBA" id="ARBA00004571"/>
    </source>
</evidence>
<dbReference type="SUPFAM" id="SSF49464">
    <property type="entry name" value="Carboxypeptidase regulatory domain-like"/>
    <property type="match status" value="1"/>
</dbReference>
<comment type="subcellular location">
    <subcellularLocation>
        <location evidence="1 7">Cell outer membrane</location>
        <topology evidence="1 7">Multi-pass membrane protein</topology>
    </subcellularLocation>
</comment>
<evidence type="ECO:0000313" key="11">
    <source>
        <dbReference type="Proteomes" id="UP000198984"/>
    </source>
</evidence>
<dbReference type="Gene3D" id="2.170.130.10">
    <property type="entry name" value="TonB-dependent receptor, plug domain"/>
    <property type="match status" value="1"/>
</dbReference>
<accession>A0A1H7ZD75</accession>
<keyword evidence="6 7" id="KW-0998">Cell outer membrane</keyword>
<evidence type="ECO:0000259" key="9">
    <source>
        <dbReference type="Pfam" id="PF07715"/>
    </source>
</evidence>
<dbReference type="InterPro" id="IPR012910">
    <property type="entry name" value="Plug_dom"/>
</dbReference>
<gene>
    <name evidence="10" type="ORF">SAMN04488505_10525</name>
</gene>
<evidence type="ECO:0000256" key="6">
    <source>
        <dbReference type="ARBA" id="ARBA00023237"/>
    </source>
</evidence>
<evidence type="ECO:0000256" key="8">
    <source>
        <dbReference type="SAM" id="SignalP"/>
    </source>
</evidence>
<dbReference type="EMBL" id="FOBB01000005">
    <property type="protein sequence ID" value="SEM55488.1"/>
    <property type="molecule type" value="Genomic_DNA"/>
</dbReference>
<keyword evidence="8" id="KW-0732">Signal</keyword>
<keyword evidence="3 7" id="KW-1134">Transmembrane beta strand</keyword>
<dbReference type="PROSITE" id="PS52016">
    <property type="entry name" value="TONB_DEPENDENT_REC_3"/>
    <property type="match status" value="1"/>
</dbReference>
<evidence type="ECO:0000313" key="10">
    <source>
        <dbReference type="EMBL" id="SEM55488.1"/>
    </source>
</evidence>
<feature type="signal peptide" evidence="8">
    <location>
        <begin position="1"/>
        <end position="21"/>
    </location>
</feature>
<dbReference type="SUPFAM" id="SSF56935">
    <property type="entry name" value="Porins"/>
    <property type="match status" value="1"/>
</dbReference>
<dbReference type="InterPro" id="IPR039426">
    <property type="entry name" value="TonB-dep_rcpt-like"/>
</dbReference>
<dbReference type="Gene3D" id="2.40.170.20">
    <property type="entry name" value="TonB-dependent receptor, beta-barrel domain"/>
    <property type="match status" value="1"/>
</dbReference>
<dbReference type="FunFam" id="2.60.40.1120:FF:000003">
    <property type="entry name" value="Outer membrane protein Omp121"/>
    <property type="match status" value="1"/>
</dbReference>
<dbReference type="STRING" id="573321.SAMN04488505_10525"/>
<feature type="chain" id="PRO_5011731935" evidence="8">
    <location>
        <begin position="22"/>
        <end position="984"/>
    </location>
</feature>
<sequence length="984" mass="107707">MQKKFTLLMAFLLLAVLYAGAQDLAIKGHVQDQQGNPLPGVSISVKNTSKGAITQPDGNFSIQAAASDVLVFSYIGFVAQEVPVNNQTTINITLQDQNKQLNEVVVVGYGTQRKKDITGSVSVVGEKEFASRPNTQLGSVLQGKAPGVQVLASSGKPSAGLNIRIRGTSSISSSSNPLYVIDGVPTTDTRSLNPSDIESVSVLKDASSAAIYGASGANGVVLITTRKGKTGDPRFEFNAYGGYSSVWKRMDVLNGPQYKDLMTELGYITDWNKYNQNTNWQDEIFRKGTSQNYQLSMSGKTDKTTYYLSGGWVQQNGAIRSATMDRFNFKVNLEQKVNNWLTMGTNVAYSRWHDVDVTDNIGVDRGGVLLGTLATPPVIGIYNADGTFTSNPFQDWENPVASTDGADRGYKQQRLLGNVYAEIYLLPELKFRSNFGVDYNNSVYDYFLDPFRTSYGRAQKGRGKNTTDLVNYWIAENTLSYNKTFGKHTVGALGGVVAQKTKWESATIEKTGFSGGSIPTTNAGSVFVSADNTKSEKSNASFLGRINYSYADKYLLTANFRADASSIFGPAHRWGYFPSASVGWRISQEEFMKGVTAINDLKLRAGWGKVGNDQLGDSRYAWLGLVGSGSNYPIGGVVLPGSTPSSFENRNLKWEATEQYNVGIDVAVLDSRLSFSADAYVKNTSDLLLNVPVPKSTGFDISTQNVGKIQNKGLEFLVSSRNFVGEFQWETDFNISFNRNKVVDIVGQDIFNANVSNRGNVSLAREGEPLGVFYGYVAAGVDPETGNMQYLDKTGKKTFAPAAEDRTIIGNPNPDFLYGLTNNFSYKNIRLSVFLQGSQGNDMFNASRIETESMIDPRNQSTAVLRRWKTPGQVTDVPKAVANNSDNSRISTRYVENGSYMRVKSATLSYDLPADLLSRIKLKSLRVYVTGENLFTFTKYTGFDPEVNFLGNSTNATEANTSMGVDFGTYPQTRNLIVGLNVSF</sequence>
<dbReference type="InterPro" id="IPR023997">
    <property type="entry name" value="TonB-dep_OMP_SusC/RagA_CS"/>
</dbReference>
<evidence type="ECO:0000256" key="5">
    <source>
        <dbReference type="ARBA" id="ARBA00023136"/>
    </source>
</evidence>
<dbReference type="FunFam" id="2.170.130.10:FF:000008">
    <property type="entry name" value="SusC/RagA family TonB-linked outer membrane protein"/>
    <property type="match status" value="1"/>
</dbReference>
<name>A0A1H7ZD75_9BACT</name>
<dbReference type="InterPro" id="IPR023996">
    <property type="entry name" value="TonB-dep_OMP_SusC/RagA"/>
</dbReference>
<evidence type="ECO:0000256" key="4">
    <source>
        <dbReference type="ARBA" id="ARBA00022692"/>
    </source>
</evidence>
<dbReference type="Pfam" id="PF07715">
    <property type="entry name" value="Plug"/>
    <property type="match status" value="1"/>
</dbReference>
<keyword evidence="4 7" id="KW-0812">Transmembrane</keyword>
<dbReference type="InterPro" id="IPR036942">
    <property type="entry name" value="Beta-barrel_TonB_sf"/>
</dbReference>
<reference evidence="10 11" key="1">
    <citation type="submission" date="2016-10" db="EMBL/GenBank/DDBJ databases">
        <authorList>
            <person name="de Groot N.N."/>
        </authorList>
    </citation>
    <scope>NUCLEOTIDE SEQUENCE [LARGE SCALE GENOMIC DNA]</scope>
    <source>
        <strain evidence="10 11">DSM 21039</strain>
    </source>
</reference>
<proteinExistence type="inferred from homology"/>
<dbReference type="NCBIfam" id="TIGR04057">
    <property type="entry name" value="SusC_RagA_signa"/>
    <property type="match status" value="1"/>
</dbReference>
<dbReference type="OrthoDB" id="9768177at2"/>
<evidence type="ECO:0000256" key="7">
    <source>
        <dbReference type="PROSITE-ProRule" id="PRU01360"/>
    </source>
</evidence>
<feature type="domain" description="TonB-dependent receptor plug" evidence="9">
    <location>
        <begin position="114"/>
        <end position="220"/>
    </location>
</feature>
<keyword evidence="5 7" id="KW-0472">Membrane</keyword>
<comment type="similarity">
    <text evidence="7">Belongs to the TonB-dependent receptor family.</text>
</comment>
<dbReference type="RefSeq" id="WP_089917115.1">
    <property type="nucleotide sequence ID" value="NZ_FOBB01000005.1"/>
</dbReference>
<evidence type="ECO:0000256" key="2">
    <source>
        <dbReference type="ARBA" id="ARBA00022448"/>
    </source>
</evidence>
<organism evidence="10 11">
    <name type="scientific">Chitinophaga rupis</name>
    <dbReference type="NCBI Taxonomy" id="573321"/>
    <lineage>
        <taxon>Bacteria</taxon>
        <taxon>Pseudomonadati</taxon>
        <taxon>Bacteroidota</taxon>
        <taxon>Chitinophagia</taxon>
        <taxon>Chitinophagales</taxon>
        <taxon>Chitinophagaceae</taxon>
        <taxon>Chitinophaga</taxon>
    </lineage>
</organism>
<keyword evidence="11" id="KW-1185">Reference proteome</keyword>
<keyword evidence="2 7" id="KW-0813">Transport</keyword>
<dbReference type="InterPro" id="IPR008969">
    <property type="entry name" value="CarboxyPept-like_regulatory"/>
</dbReference>
<dbReference type="InterPro" id="IPR037066">
    <property type="entry name" value="Plug_dom_sf"/>
</dbReference>
<evidence type="ECO:0000256" key="3">
    <source>
        <dbReference type="ARBA" id="ARBA00022452"/>
    </source>
</evidence>
<dbReference type="NCBIfam" id="TIGR04056">
    <property type="entry name" value="OMP_RagA_SusC"/>
    <property type="match status" value="1"/>
</dbReference>
<dbReference type="Gene3D" id="2.60.40.1120">
    <property type="entry name" value="Carboxypeptidase-like, regulatory domain"/>
    <property type="match status" value="1"/>
</dbReference>
<dbReference type="AlphaFoldDB" id="A0A1H7ZD75"/>
<dbReference type="Pfam" id="PF13715">
    <property type="entry name" value="CarbopepD_reg_2"/>
    <property type="match status" value="1"/>
</dbReference>
<dbReference type="Proteomes" id="UP000198984">
    <property type="component" value="Unassembled WGS sequence"/>
</dbReference>
<protein>
    <submittedName>
        <fullName evidence="10">TonB-linked outer membrane protein, SusC/RagA family</fullName>
    </submittedName>
</protein>